<protein>
    <recommendedName>
        <fullName evidence="3">CxC2-like cysteine cluster KDZ transposase-associated domain-containing protein</fullName>
    </recommendedName>
</protein>
<dbReference type="EMBL" id="ML769565">
    <property type="protein sequence ID" value="KAE9393724.1"/>
    <property type="molecule type" value="Genomic_DNA"/>
</dbReference>
<dbReference type="InterPro" id="IPR041078">
    <property type="entry name" value="Plavaka"/>
</dbReference>
<dbReference type="Pfam" id="PF18759">
    <property type="entry name" value="Plavaka"/>
    <property type="match status" value="1"/>
</dbReference>
<evidence type="ECO:0000313" key="1">
    <source>
        <dbReference type="EMBL" id="KAE9393724.1"/>
    </source>
</evidence>
<name>A0A6A4H8R4_9AGAR</name>
<sequence length="506" mass="57963">MNRFEWFRDTKRKKGEEMWAPFKSREEWQLARWLMLSGISHSDIDAFAKLPIIQNDLHPSFKDKRTFFKKIDGLPTIRGGWTCKEMEIVGDVFQVKDGEMIPKTESIELWMRNPVECVKELLEDPRFKDDIRYAPEKMFTDETMRVRAIDEMWTGDWWWAMQKLVPKGGTIAPLILASDKTQLSTFSGDKQAWPVYLTLGNIAGSIRRKPSEQASVLIGYIPVSKLECFSAQKRSVEGYRLFHDCMRMLLEPLVDAGDPTKGGVPMLCSDGKTRVVFPILAAYVADFPEQCLIAGCQERRCPKCDVSRKELDPDKSIDAFQKAARGDSKASEKLGLRKINPFWKDLPLCNIFHCFTPDILHQLHKGVFKDHIVKWSTESILGKGSKEVDIRFQSMPRHNTLRHFRKGISLVSQWTGNEYKNMEKVFLGVLAGTATSDVVICYAQFDLHTDDSLEKMDAALKAFHDHKEFPNPGCGFDLAVTVAFVESGIREHFNIPKVHSMNHYTQ</sequence>
<keyword evidence="2" id="KW-1185">Reference proteome</keyword>
<dbReference type="Proteomes" id="UP000799118">
    <property type="component" value="Unassembled WGS sequence"/>
</dbReference>
<evidence type="ECO:0008006" key="3">
    <source>
        <dbReference type="Google" id="ProtNLM"/>
    </source>
</evidence>
<proteinExistence type="predicted"/>
<organism evidence="1 2">
    <name type="scientific">Gymnopus androsaceus JB14</name>
    <dbReference type="NCBI Taxonomy" id="1447944"/>
    <lineage>
        <taxon>Eukaryota</taxon>
        <taxon>Fungi</taxon>
        <taxon>Dikarya</taxon>
        <taxon>Basidiomycota</taxon>
        <taxon>Agaricomycotina</taxon>
        <taxon>Agaricomycetes</taxon>
        <taxon>Agaricomycetidae</taxon>
        <taxon>Agaricales</taxon>
        <taxon>Marasmiineae</taxon>
        <taxon>Omphalotaceae</taxon>
        <taxon>Gymnopus</taxon>
    </lineage>
</organism>
<evidence type="ECO:0000313" key="2">
    <source>
        <dbReference type="Proteomes" id="UP000799118"/>
    </source>
</evidence>
<gene>
    <name evidence="1" type="ORF">BT96DRAFT_958989</name>
</gene>
<accession>A0A6A4H8R4</accession>
<dbReference type="AlphaFoldDB" id="A0A6A4H8R4"/>
<reference evidence="1" key="1">
    <citation type="journal article" date="2019" name="Environ. Microbiol.">
        <title>Fungal ecological strategies reflected in gene transcription - a case study of two litter decomposers.</title>
        <authorList>
            <person name="Barbi F."/>
            <person name="Kohler A."/>
            <person name="Barry K."/>
            <person name="Baskaran P."/>
            <person name="Daum C."/>
            <person name="Fauchery L."/>
            <person name="Ihrmark K."/>
            <person name="Kuo A."/>
            <person name="LaButti K."/>
            <person name="Lipzen A."/>
            <person name="Morin E."/>
            <person name="Grigoriev I.V."/>
            <person name="Henrissat B."/>
            <person name="Lindahl B."/>
            <person name="Martin F."/>
        </authorList>
    </citation>
    <scope>NUCLEOTIDE SEQUENCE</scope>
    <source>
        <strain evidence="1">JB14</strain>
    </source>
</reference>
<dbReference type="OrthoDB" id="2418900at2759"/>